<organism evidence="1">
    <name type="scientific">marine sediment metagenome</name>
    <dbReference type="NCBI Taxonomy" id="412755"/>
    <lineage>
        <taxon>unclassified sequences</taxon>
        <taxon>metagenomes</taxon>
        <taxon>ecological metagenomes</taxon>
    </lineage>
</organism>
<reference evidence="1" key="1">
    <citation type="journal article" date="2014" name="Front. Microbiol.">
        <title>High frequency of phylogenetically diverse reductive dehalogenase-homologous genes in deep subseafloor sedimentary metagenomes.</title>
        <authorList>
            <person name="Kawai M."/>
            <person name="Futagami T."/>
            <person name="Toyoda A."/>
            <person name="Takaki Y."/>
            <person name="Nishi S."/>
            <person name="Hori S."/>
            <person name="Arai W."/>
            <person name="Tsubouchi T."/>
            <person name="Morono Y."/>
            <person name="Uchiyama I."/>
            <person name="Ito T."/>
            <person name="Fujiyama A."/>
            <person name="Inagaki F."/>
            <person name="Takami H."/>
        </authorList>
    </citation>
    <scope>NUCLEOTIDE SEQUENCE</scope>
    <source>
        <strain evidence="1">Expedition CK06-06</strain>
    </source>
</reference>
<gene>
    <name evidence="1" type="ORF">S01H4_65531</name>
</gene>
<protein>
    <submittedName>
        <fullName evidence="1">Uncharacterized protein</fullName>
    </submittedName>
</protein>
<sequence length="103" mass="11850">LFRDFLSSKLRDLRRKKICLKAAHYFSSVQQTEYVASYYLQAGQFNKVVNIVSKVGYDLTDRGKSDTVCSYIERLPTSIINQHPDLLMVYGYALMLNGYPNEA</sequence>
<dbReference type="AlphaFoldDB" id="X1E1S1"/>
<evidence type="ECO:0000313" key="1">
    <source>
        <dbReference type="EMBL" id="GAH26452.1"/>
    </source>
</evidence>
<feature type="non-terminal residue" evidence="1">
    <location>
        <position position="1"/>
    </location>
</feature>
<comment type="caution">
    <text evidence="1">The sequence shown here is derived from an EMBL/GenBank/DDBJ whole genome shotgun (WGS) entry which is preliminary data.</text>
</comment>
<accession>X1E1S1</accession>
<dbReference type="EMBL" id="BART01040140">
    <property type="protein sequence ID" value="GAH26452.1"/>
    <property type="molecule type" value="Genomic_DNA"/>
</dbReference>
<name>X1E1S1_9ZZZZ</name>
<proteinExistence type="predicted"/>
<feature type="non-terminal residue" evidence="1">
    <location>
        <position position="103"/>
    </location>
</feature>